<sequence>LATSVATSVCEEKAHKINLQGKIFLAFYYLLMNMFSERAQVIREQAKKWSLQGDSQLLEYMKEISKNLESLARHTDLRINRMCLSGQEVNVALGNVTNCLLALQHTQFVENRVHDEDEDENVAAPDKARKDEADTRQMSPMTTLNTLLGNSVKCLNNCYERVDVELDEDSADEDDEPTRSVVFRPRDPYRHRPLPYVIGSKEFKEKWHVGLVDSESDTENEDAQFSEGPSESEMSVSLPNSAGDSEGESDYACQGTSNAAAYKSDDEQPTNVPQERAYFQPPKITAHVPPPQIEDTPPNLFSDSPPPEIPGLSKVTGLFNDLEEDDFDAPAPKLDTKSTFFRQQHDHHKAVNLFDDEPPEFEAPPHDNSRQSGPSGLYFESENEDEFFDVLSQPRKQVQNTSKPSRTAPNLFNEEPPLDTFTAPSGQEDKKIEKKTPVNLFSDNDDASFPQASIAAKKNDQTVVEKKLPTTDITKLISSNLFDDDDEPEDFLETLLKGARAKTKPQDTIKTDKPHHVVREEVPKDTKDQKVAVKPQLKSKGSLFGDSDDEDIFSGSSKSGLFGKKEVKSVDPPGKVQKSDYLLEKEKNDYLKESEKTPKAAALTAKEDEEEKIEVPPEKNVEIQHQEVPEDDPIGSQIFEKPQSISSESLFEEKLEEKPEEKDFVEPTKRTLAIPPPDLPIIPPEVDVPPSLKPTNVQLFDDLPPDDDLFFDRKVVSEIFYDDFADSFPPNAISVNSTGSSYIFNEEPPVDDWQEERPKTGSKSEIDQTVVKKSKEKEENLSKERKEHNLGDVSSKKSLENTNFLRSDSRDSKDEPDEIFSSVKNIINTHERIEKAPEKALNKPKIKPNKLNKTMEINVAALLPGAKMPSFKNVPETSANAAKRPSVSESIEDDLEEQVEKALTKINDKSIKITEESGSHLTHPNKNRVRISHKRRPSTRKGRHETYRKSLIIEDEETKDKNTASNEKVSEDQTFGEASGSLHEEFDIKKNEPKIDKKLSVKKTKDFARKTDEISSSQDDFFKTSEVLKEDKKAVIKESSSASKSLFESDDESEVIPKSTSEPTKIKPESTSLFGDSDIDDDDLFGSLSKFNKSERVKTTVPITKVEKKIEKKSAVGDDPLADLL</sequence>
<dbReference type="InterPro" id="IPR029341">
    <property type="entry name" value="FAM21/CAPZIP"/>
</dbReference>
<evidence type="ECO:0000313" key="4">
    <source>
        <dbReference type="EnsemblMetazoa" id="LLOJ009361-PA"/>
    </source>
</evidence>
<feature type="compositionally biased region" description="Basic residues" evidence="1">
    <location>
        <begin position="923"/>
        <end position="943"/>
    </location>
</feature>
<evidence type="ECO:0000256" key="1">
    <source>
        <dbReference type="SAM" id="MobiDB-lite"/>
    </source>
</evidence>
<feature type="compositionally biased region" description="Basic and acidic residues" evidence="1">
    <location>
        <begin position="504"/>
        <end position="531"/>
    </location>
</feature>
<feature type="region of interest" description="Disordered" evidence="1">
    <location>
        <begin position="915"/>
        <end position="993"/>
    </location>
</feature>
<reference evidence="3" key="2">
    <citation type="journal article" date="2020" name="BMC">
        <title>Leishmania infection induces a limited differential gene expression in the sand fly midgut.</title>
        <authorList>
            <person name="Coutinho-Abreu I.V."/>
            <person name="Serafim T.D."/>
            <person name="Meneses C."/>
            <person name="Kamhawi S."/>
            <person name="Oliveira F."/>
            <person name="Valenzuela J.G."/>
        </authorList>
    </citation>
    <scope>NUCLEOTIDE SEQUENCE</scope>
    <source>
        <strain evidence="3">Jacobina</strain>
        <tissue evidence="3">Midgut</tissue>
    </source>
</reference>
<feature type="region of interest" description="Disordered" evidence="1">
    <location>
        <begin position="112"/>
        <end position="141"/>
    </location>
</feature>
<dbReference type="EnsemblMetazoa" id="LLOJ009361-RA">
    <property type="protein sequence ID" value="LLOJ009361-PA"/>
    <property type="gene ID" value="LLOJ009361"/>
</dbReference>
<feature type="compositionally biased region" description="Basic and acidic residues" evidence="1">
    <location>
        <begin position="427"/>
        <end position="436"/>
    </location>
</feature>
<feature type="compositionally biased region" description="Basic and acidic residues" evidence="1">
    <location>
        <begin position="773"/>
        <end position="799"/>
    </location>
</feature>
<evidence type="ECO:0000313" key="3">
    <source>
        <dbReference type="EMBL" id="MBC1172792.1"/>
    </source>
</evidence>
<feature type="region of interest" description="Disordered" evidence="1">
    <location>
        <begin position="212"/>
        <end position="314"/>
    </location>
</feature>
<feature type="compositionally biased region" description="Pro residues" evidence="1">
    <location>
        <begin position="674"/>
        <end position="687"/>
    </location>
</feature>
<feature type="compositionally biased region" description="Basic and acidic residues" evidence="1">
    <location>
        <begin position="651"/>
        <end position="669"/>
    </location>
</feature>
<organism evidence="4 5">
    <name type="scientific">Lutzomyia longipalpis</name>
    <name type="common">Sand fly</name>
    <dbReference type="NCBI Taxonomy" id="7200"/>
    <lineage>
        <taxon>Eukaryota</taxon>
        <taxon>Metazoa</taxon>
        <taxon>Ecdysozoa</taxon>
        <taxon>Arthropoda</taxon>
        <taxon>Hexapoda</taxon>
        <taxon>Insecta</taxon>
        <taxon>Pterygota</taxon>
        <taxon>Neoptera</taxon>
        <taxon>Endopterygota</taxon>
        <taxon>Diptera</taxon>
        <taxon>Nematocera</taxon>
        <taxon>Psychodoidea</taxon>
        <taxon>Psychodidae</taxon>
        <taxon>Lutzomyia</taxon>
        <taxon>Lutzomyia</taxon>
    </lineage>
</organism>
<evidence type="ECO:0000259" key="2">
    <source>
        <dbReference type="Pfam" id="PF15255"/>
    </source>
</evidence>
<feature type="domain" description="FAM21/CAPZIP" evidence="2">
    <location>
        <begin position="849"/>
        <end position="963"/>
    </location>
</feature>
<feature type="compositionally biased region" description="Polar residues" evidence="1">
    <location>
        <begin position="227"/>
        <end position="243"/>
    </location>
</feature>
<feature type="compositionally biased region" description="Low complexity" evidence="1">
    <location>
        <begin position="553"/>
        <end position="562"/>
    </location>
</feature>
<feature type="compositionally biased region" description="Basic and acidic residues" evidence="1">
    <location>
        <begin position="755"/>
        <end position="766"/>
    </location>
</feature>
<feature type="compositionally biased region" description="Basic and acidic residues" evidence="1">
    <location>
        <begin position="613"/>
        <end position="628"/>
    </location>
</feature>
<keyword evidence="5" id="KW-1185">Reference proteome</keyword>
<dbReference type="AlphaFoldDB" id="A0A1B0CWH7"/>
<dbReference type="VEuPathDB" id="VectorBase:LLONM1_004550"/>
<dbReference type="EMBL" id="GITU01004089">
    <property type="protein sequence ID" value="MBC1172792.1"/>
    <property type="molecule type" value="Transcribed_RNA"/>
</dbReference>
<reference evidence="4" key="3">
    <citation type="submission" date="2020-05" db="UniProtKB">
        <authorList>
            <consortium name="EnsemblMetazoa"/>
        </authorList>
    </citation>
    <scope>IDENTIFICATION</scope>
    <source>
        <strain evidence="4">Jacobina</strain>
    </source>
</reference>
<dbReference type="Proteomes" id="UP000092461">
    <property type="component" value="Unassembled WGS sequence"/>
</dbReference>
<feature type="region of interest" description="Disordered" evidence="1">
    <location>
        <begin position="497"/>
        <end position="689"/>
    </location>
</feature>
<feature type="compositionally biased region" description="Polar residues" evidence="1">
    <location>
        <begin position="394"/>
        <end position="410"/>
    </location>
</feature>
<feature type="compositionally biased region" description="Basic and acidic residues" evidence="1">
    <location>
        <begin position="944"/>
        <end position="962"/>
    </location>
</feature>
<feature type="region of interest" description="Disordered" evidence="1">
    <location>
        <begin position="168"/>
        <end position="187"/>
    </location>
</feature>
<reference evidence="5" key="1">
    <citation type="submission" date="2012-05" db="EMBL/GenBank/DDBJ databases">
        <title>Whole Genome Assembly of Lutzomyia longipalpis.</title>
        <authorList>
            <person name="Richards S."/>
            <person name="Qu C."/>
            <person name="Dillon R."/>
            <person name="Worley K."/>
            <person name="Scherer S."/>
            <person name="Batterton M."/>
            <person name="Taylor A."/>
            <person name="Hawes A."/>
            <person name="Hernandez B."/>
            <person name="Kovar C."/>
            <person name="Mandapat C."/>
            <person name="Pham C."/>
            <person name="Qu C."/>
            <person name="Jing C."/>
            <person name="Bess C."/>
            <person name="Bandaranaike D."/>
            <person name="Ngo D."/>
            <person name="Ongeri F."/>
            <person name="Arias F."/>
            <person name="Lara F."/>
            <person name="Weissenberger G."/>
            <person name="Kamau G."/>
            <person name="Han H."/>
            <person name="Shen H."/>
            <person name="Dinh H."/>
            <person name="Khalil I."/>
            <person name="Jones J."/>
            <person name="Shafer J."/>
            <person name="Jayaseelan J."/>
            <person name="Quiroz J."/>
            <person name="Blankenburg K."/>
            <person name="Nguyen L."/>
            <person name="Jackson L."/>
            <person name="Francisco L."/>
            <person name="Tang L.-Y."/>
            <person name="Pu L.-L."/>
            <person name="Perales L."/>
            <person name="Lorensuhewa L."/>
            <person name="Munidasa M."/>
            <person name="Coyle M."/>
            <person name="Taylor M."/>
            <person name="Puazo M."/>
            <person name="Firestine M."/>
            <person name="Scheel M."/>
            <person name="Javaid M."/>
            <person name="Wang M."/>
            <person name="Li M."/>
            <person name="Tabassum N."/>
            <person name="Saada N."/>
            <person name="Osuji N."/>
            <person name="Aqrawi P."/>
            <person name="Fu Q."/>
            <person name="Thornton R."/>
            <person name="Raj R."/>
            <person name="Goodspeed R."/>
            <person name="Mata R."/>
            <person name="Najjar R."/>
            <person name="Gubbala S."/>
            <person name="Lee S."/>
            <person name="Denson S."/>
            <person name="Patil S."/>
            <person name="Macmil S."/>
            <person name="Qi S."/>
            <person name="Matskevitch T."/>
            <person name="Palculict T."/>
            <person name="Mathew T."/>
            <person name="Vee V."/>
            <person name="Velamala V."/>
            <person name="Korchina V."/>
            <person name="Cai W."/>
            <person name="Liu W."/>
            <person name="Dai W."/>
            <person name="Zou X."/>
            <person name="Zhu Y."/>
            <person name="Zhang Y."/>
            <person name="Wu Y.-Q."/>
            <person name="Xin Y."/>
            <person name="Nazarath L."/>
            <person name="Kovar C."/>
            <person name="Han Y."/>
            <person name="Muzny D."/>
            <person name="Gibbs R."/>
        </authorList>
    </citation>
    <scope>NUCLEOTIDE SEQUENCE [LARGE SCALE GENOMIC DNA]</scope>
    <source>
        <strain evidence="5">Jacobina</strain>
    </source>
</reference>
<dbReference type="Pfam" id="PF15255">
    <property type="entry name" value="CAP-ZIP_m"/>
    <property type="match status" value="1"/>
</dbReference>
<proteinExistence type="predicted"/>
<feature type="region of interest" description="Disordered" evidence="1">
    <location>
        <begin position="873"/>
        <end position="892"/>
    </location>
</feature>
<feature type="compositionally biased region" description="Basic and acidic residues" evidence="1">
    <location>
        <begin position="577"/>
        <end position="598"/>
    </location>
</feature>
<evidence type="ECO:0000313" key="5">
    <source>
        <dbReference type="Proteomes" id="UP000092461"/>
    </source>
</evidence>
<feature type="compositionally biased region" description="Basic and acidic residues" evidence="1">
    <location>
        <begin position="126"/>
        <end position="135"/>
    </location>
</feature>
<feature type="region of interest" description="Disordered" evidence="1">
    <location>
        <begin position="725"/>
        <end position="817"/>
    </location>
</feature>
<dbReference type="VEuPathDB" id="VectorBase:LLOJ009361"/>
<feature type="compositionally biased region" description="Basic and acidic residues" evidence="1">
    <location>
        <begin position="982"/>
        <end position="993"/>
    </location>
</feature>
<accession>A0A1B0CWH7</accession>
<feature type="compositionally biased region" description="Polar residues" evidence="1">
    <location>
        <begin position="733"/>
        <end position="743"/>
    </location>
</feature>
<feature type="region of interest" description="Disordered" evidence="1">
    <location>
        <begin position="1037"/>
        <end position="1078"/>
    </location>
</feature>
<dbReference type="EMBL" id="AJWK01032475">
    <property type="status" value="NOT_ANNOTATED_CDS"/>
    <property type="molecule type" value="Genomic_DNA"/>
</dbReference>
<feature type="compositionally biased region" description="Acidic residues" evidence="1">
    <location>
        <begin position="214"/>
        <end position="224"/>
    </location>
</feature>
<feature type="region of interest" description="Disordered" evidence="1">
    <location>
        <begin position="342"/>
        <end position="445"/>
    </location>
</feature>
<protein>
    <recommendedName>
        <fullName evidence="2">FAM21/CAPZIP domain-containing protein</fullName>
    </recommendedName>
</protein>
<name>A0A1B0CWH7_LUTLO</name>
<feature type="compositionally biased region" description="Low complexity" evidence="1">
    <location>
        <begin position="1037"/>
        <end position="1046"/>
    </location>
</feature>